<evidence type="ECO:0000256" key="2">
    <source>
        <dbReference type="SAM" id="SignalP"/>
    </source>
</evidence>
<dbReference type="RefSeq" id="WP_074955657.1">
    <property type="nucleotide sequence ID" value="NZ_BJXR01000031.1"/>
</dbReference>
<gene>
    <name evidence="3" type="ORF">MFU01_40670</name>
    <name evidence="4" type="ORF">SAMN05443572_105287</name>
</gene>
<feature type="compositionally biased region" description="Basic and acidic residues" evidence="1">
    <location>
        <begin position="101"/>
        <end position="111"/>
    </location>
</feature>
<feature type="compositionally biased region" description="Basic and acidic residues" evidence="1">
    <location>
        <begin position="30"/>
        <end position="41"/>
    </location>
</feature>
<evidence type="ECO:0000313" key="6">
    <source>
        <dbReference type="Proteomes" id="UP000321514"/>
    </source>
</evidence>
<protein>
    <recommendedName>
        <fullName evidence="7">Lipoprotein</fullName>
    </recommendedName>
</protein>
<dbReference type="OrthoDB" id="5382918at2"/>
<keyword evidence="5" id="KW-1185">Reference proteome</keyword>
<dbReference type="Proteomes" id="UP000183760">
    <property type="component" value="Unassembled WGS sequence"/>
</dbReference>
<dbReference type="AlphaFoldDB" id="A0A511T4E2"/>
<proteinExistence type="predicted"/>
<feature type="signal peptide" evidence="2">
    <location>
        <begin position="1"/>
        <end position="23"/>
    </location>
</feature>
<feature type="chain" id="PRO_5022676200" description="Lipoprotein" evidence="2">
    <location>
        <begin position="24"/>
        <end position="132"/>
    </location>
</feature>
<evidence type="ECO:0000313" key="4">
    <source>
        <dbReference type="EMBL" id="SEU14569.1"/>
    </source>
</evidence>
<name>A0A511T4E2_MYXFU</name>
<dbReference type="Proteomes" id="UP000321514">
    <property type="component" value="Unassembled WGS sequence"/>
</dbReference>
<sequence length="132" mass="14918">MRQNFFMRSFVTASLLLATPVFAQSVAPAAEDKAAPCEERHGRHGKRGMNGERKLARMEHRLDRAVVDGRLTQAQADQFKAEAKQLQEERKALREASGGKITEEQRQQGRERFRAFHEKVKAAMKASTPAKI</sequence>
<dbReference type="STRING" id="1334629.MFUL124B02_26650"/>
<evidence type="ECO:0000313" key="3">
    <source>
        <dbReference type="EMBL" id="GEN09030.1"/>
    </source>
</evidence>
<evidence type="ECO:0000256" key="1">
    <source>
        <dbReference type="SAM" id="MobiDB-lite"/>
    </source>
</evidence>
<comment type="caution">
    <text evidence="3">The sequence shown here is derived from an EMBL/GenBank/DDBJ whole genome shotgun (WGS) entry which is preliminary data.</text>
</comment>
<evidence type="ECO:0000313" key="5">
    <source>
        <dbReference type="Proteomes" id="UP000183760"/>
    </source>
</evidence>
<organism evidence="3 6">
    <name type="scientific">Myxococcus fulvus</name>
    <dbReference type="NCBI Taxonomy" id="33"/>
    <lineage>
        <taxon>Bacteria</taxon>
        <taxon>Pseudomonadati</taxon>
        <taxon>Myxococcota</taxon>
        <taxon>Myxococcia</taxon>
        <taxon>Myxococcales</taxon>
        <taxon>Cystobacterineae</taxon>
        <taxon>Myxococcaceae</taxon>
        <taxon>Myxococcus</taxon>
    </lineage>
</organism>
<accession>A0A511T4E2</accession>
<reference evidence="3 6" key="2">
    <citation type="submission" date="2019-07" db="EMBL/GenBank/DDBJ databases">
        <title>Whole genome shotgun sequence of Myxococcus fulvus NBRC 100333.</title>
        <authorList>
            <person name="Hosoyama A."/>
            <person name="Uohara A."/>
            <person name="Ohji S."/>
            <person name="Ichikawa N."/>
        </authorList>
    </citation>
    <scope>NUCLEOTIDE SEQUENCE [LARGE SCALE GENOMIC DNA]</scope>
    <source>
        <strain evidence="3 6">NBRC 100333</strain>
    </source>
</reference>
<feature type="region of interest" description="Disordered" evidence="1">
    <location>
        <begin position="90"/>
        <end position="111"/>
    </location>
</feature>
<keyword evidence="2" id="KW-0732">Signal</keyword>
<feature type="region of interest" description="Disordered" evidence="1">
    <location>
        <begin position="29"/>
        <end position="54"/>
    </location>
</feature>
<dbReference type="EMBL" id="FOIB01000005">
    <property type="protein sequence ID" value="SEU14569.1"/>
    <property type="molecule type" value="Genomic_DNA"/>
</dbReference>
<evidence type="ECO:0008006" key="7">
    <source>
        <dbReference type="Google" id="ProtNLM"/>
    </source>
</evidence>
<reference evidence="4 5" key="1">
    <citation type="submission" date="2016-10" db="EMBL/GenBank/DDBJ databases">
        <authorList>
            <person name="Varghese N."/>
            <person name="Submissions S."/>
        </authorList>
    </citation>
    <scope>NUCLEOTIDE SEQUENCE [LARGE SCALE GENOMIC DNA]</scope>
    <source>
        <strain evidence="4 5">DSM 16525</strain>
    </source>
</reference>
<dbReference type="EMBL" id="BJXR01000031">
    <property type="protein sequence ID" value="GEN09030.1"/>
    <property type="molecule type" value="Genomic_DNA"/>
</dbReference>